<sequence>MHQKTLDEFSSTEHVYPTCGESGFKNRHGMKIHHARLHGESIAGETVECAECGDEVTVTPRRLERSENNFCSPECHDRFQWDRVEVTCENCAVKFDKKKFFAERCDLDFCSIGCRREFFKQRAEENSGRRIHYHKPWPERREVAKERDFYQCRLCRMTNEEHNERFGQALHVHHRTPAHMAESPHELQNLITVCRPCHHKLESSNHTPQSA</sequence>
<evidence type="ECO:0000313" key="2">
    <source>
        <dbReference type="EMBL" id="MFC6825687.1"/>
    </source>
</evidence>
<dbReference type="Pfam" id="PF01844">
    <property type="entry name" value="HNH"/>
    <property type="match status" value="1"/>
</dbReference>
<dbReference type="SMART" id="SM00507">
    <property type="entry name" value="HNHc"/>
    <property type="match status" value="1"/>
</dbReference>
<evidence type="ECO:0000313" key="3">
    <source>
        <dbReference type="Proteomes" id="UP001596408"/>
    </source>
</evidence>
<proteinExistence type="predicted"/>
<evidence type="ECO:0000259" key="1">
    <source>
        <dbReference type="SMART" id="SM00507"/>
    </source>
</evidence>
<keyword evidence="3" id="KW-1185">Reference proteome</keyword>
<accession>A0ABD5U1U7</accession>
<dbReference type="InterPro" id="IPR003615">
    <property type="entry name" value="HNH_nuc"/>
</dbReference>
<dbReference type="InterPro" id="IPR002711">
    <property type="entry name" value="HNH"/>
</dbReference>
<feature type="domain" description="HNH nuclease" evidence="1">
    <location>
        <begin position="139"/>
        <end position="199"/>
    </location>
</feature>
<name>A0ABD5U1U7_9EURY</name>
<organism evidence="2 3">
    <name type="scientific">Halopelagius fulvigenes</name>
    <dbReference type="NCBI Taxonomy" id="1198324"/>
    <lineage>
        <taxon>Archaea</taxon>
        <taxon>Methanobacteriati</taxon>
        <taxon>Methanobacteriota</taxon>
        <taxon>Stenosarchaea group</taxon>
        <taxon>Halobacteria</taxon>
        <taxon>Halobacteriales</taxon>
        <taxon>Haloferacaceae</taxon>
    </lineage>
</organism>
<protein>
    <submittedName>
        <fullName evidence="2">HNH endonuclease</fullName>
    </submittedName>
</protein>
<dbReference type="RefSeq" id="WP_379696150.1">
    <property type="nucleotide sequence ID" value="NZ_JBHSXH010000015.1"/>
</dbReference>
<dbReference type="Proteomes" id="UP001596408">
    <property type="component" value="Unassembled WGS sequence"/>
</dbReference>
<keyword evidence="2" id="KW-0378">Hydrolase</keyword>
<reference evidence="2 3" key="1">
    <citation type="journal article" date="2019" name="Int. J. Syst. Evol. Microbiol.">
        <title>The Global Catalogue of Microorganisms (GCM) 10K type strain sequencing project: providing services to taxonomists for standard genome sequencing and annotation.</title>
        <authorList>
            <consortium name="The Broad Institute Genomics Platform"/>
            <consortium name="The Broad Institute Genome Sequencing Center for Infectious Disease"/>
            <person name="Wu L."/>
            <person name="Ma J."/>
        </authorList>
    </citation>
    <scope>NUCLEOTIDE SEQUENCE [LARGE SCALE GENOMIC DNA]</scope>
    <source>
        <strain evidence="2 3">YIM 94188</strain>
    </source>
</reference>
<dbReference type="AlphaFoldDB" id="A0ABD5U1U7"/>
<comment type="caution">
    <text evidence="2">The sequence shown here is derived from an EMBL/GenBank/DDBJ whole genome shotgun (WGS) entry which is preliminary data.</text>
</comment>
<dbReference type="Gene3D" id="1.10.30.50">
    <property type="match status" value="1"/>
</dbReference>
<gene>
    <name evidence="2" type="ORF">ACFQEV_11895</name>
</gene>
<dbReference type="EMBL" id="JBHSXH010000015">
    <property type="protein sequence ID" value="MFC6825687.1"/>
    <property type="molecule type" value="Genomic_DNA"/>
</dbReference>
<keyword evidence="2" id="KW-0255">Endonuclease</keyword>
<dbReference type="GO" id="GO:0004519">
    <property type="term" value="F:endonuclease activity"/>
    <property type="evidence" value="ECO:0007669"/>
    <property type="project" value="UniProtKB-KW"/>
</dbReference>
<dbReference type="CDD" id="cd00085">
    <property type="entry name" value="HNHc"/>
    <property type="match status" value="1"/>
</dbReference>
<keyword evidence="2" id="KW-0540">Nuclease</keyword>